<dbReference type="InterPro" id="IPR047057">
    <property type="entry name" value="MerR_fam"/>
</dbReference>
<protein>
    <submittedName>
        <fullName evidence="3">MerR family transcriptional regulator</fullName>
    </submittedName>
</protein>
<dbReference type="SUPFAM" id="SSF46955">
    <property type="entry name" value="Putative DNA-binding domain"/>
    <property type="match status" value="1"/>
</dbReference>
<dbReference type="PANTHER" id="PTHR30204">
    <property type="entry name" value="REDOX-CYCLING DRUG-SENSING TRANSCRIPTIONAL ACTIVATOR SOXR"/>
    <property type="match status" value="1"/>
</dbReference>
<feature type="domain" description="HTH merR-type" evidence="2">
    <location>
        <begin position="1"/>
        <end position="69"/>
    </location>
</feature>
<dbReference type="Proteomes" id="UP001312865">
    <property type="component" value="Unassembled WGS sequence"/>
</dbReference>
<comment type="caution">
    <text evidence="3">The sequence shown here is derived from an EMBL/GenBank/DDBJ whole genome shotgun (WGS) entry which is preliminary data.</text>
</comment>
<dbReference type="RefSeq" id="WP_336586904.1">
    <property type="nucleotide sequence ID" value="NZ_JBBAXC010000007.1"/>
</dbReference>
<evidence type="ECO:0000259" key="2">
    <source>
        <dbReference type="PROSITE" id="PS50937"/>
    </source>
</evidence>
<gene>
    <name evidence="3" type="ORF">WAK64_10405</name>
</gene>
<dbReference type="InterPro" id="IPR009061">
    <property type="entry name" value="DNA-bd_dom_put_sf"/>
</dbReference>
<accession>A0ABU8HE61</accession>
<dbReference type="PANTHER" id="PTHR30204:SF82">
    <property type="entry name" value="TRANSCRIPTIONAL REGULATOR, MERR FAMILY"/>
    <property type="match status" value="1"/>
</dbReference>
<proteinExistence type="predicted"/>
<dbReference type="CDD" id="cd01109">
    <property type="entry name" value="HTH_YyaN"/>
    <property type="match status" value="1"/>
</dbReference>
<evidence type="ECO:0000313" key="3">
    <source>
        <dbReference type="EMBL" id="MEI5907468.1"/>
    </source>
</evidence>
<dbReference type="Gene3D" id="1.10.1660.10">
    <property type="match status" value="1"/>
</dbReference>
<dbReference type="PRINTS" id="PR00040">
    <property type="entry name" value="HTHMERR"/>
</dbReference>
<dbReference type="InterPro" id="IPR000551">
    <property type="entry name" value="MerR-type_HTH_dom"/>
</dbReference>
<organism evidence="3 4">
    <name type="scientific">Bacillus spongiae</name>
    <dbReference type="NCBI Taxonomy" id="2683610"/>
    <lineage>
        <taxon>Bacteria</taxon>
        <taxon>Bacillati</taxon>
        <taxon>Bacillota</taxon>
        <taxon>Bacilli</taxon>
        <taxon>Bacillales</taxon>
        <taxon>Bacillaceae</taxon>
        <taxon>Bacillus</taxon>
    </lineage>
</organism>
<keyword evidence="1" id="KW-0238">DNA-binding</keyword>
<evidence type="ECO:0000256" key="1">
    <source>
        <dbReference type="ARBA" id="ARBA00023125"/>
    </source>
</evidence>
<sequence>MYSIGEVAKMIGVSTHTLRYYEKEKIIIPNRNKTGDRMYEVSHLKWLLFVLKLKETQMPIAKIKQYADLVREGEHTTFERLALLEEHQRSIQDQLENLQSTEKMLQGKITTYKAFLNDQSPSMSKST</sequence>
<reference evidence="3 4" key="1">
    <citation type="journal article" date="2018" name="J. Microbiol.">
        <title>Bacillus spongiae sp. nov., isolated from sponge of Jeju Island.</title>
        <authorList>
            <person name="Lee G.E."/>
            <person name="Im W.T."/>
            <person name="Park J.S."/>
        </authorList>
    </citation>
    <scope>NUCLEOTIDE SEQUENCE [LARGE SCALE GENOMIC DNA]</scope>
    <source>
        <strain evidence="3 4">135PIL107-10</strain>
    </source>
</reference>
<evidence type="ECO:0000313" key="4">
    <source>
        <dbReference type="Proteomes" id="UP001312865"/>
    </source>
</evidence>
<dbReference type="SMART" id="SM00422">
    <property type="entry name" value="HTH_MERR"/>
    <property type="match status" value="1"/>
</dbReference>
<dbReference type="EMBL" id="JBBAXC010000007">
    <property type="protein sequence ID" value="MEI5907468.1"/>
    <property type="molecule type" value="Genomic_DNA"/>
</dbReference>
<dbReference type="PROSITE" id="PS50937">
    <property type="entry name" value="HTH_MERR_2"/>
    <property type="match status" value="1"/>
</dbReference>
<name>A0ABU8HE61_9BACI</name>
<dbReference type="Pfam" id="PF13411">
    <property type="entry name" value="MerR_1"/>
    <property type="match status" value="1"/>
</dbReference>
<keyword evidence="4" id="KW-1185">Reference proteome</keyword>